<name>A0A9X0CDD4_9CNID</name>
<dbReference type="Pfam" id="PF00837">
    <property type="entry name" value="T4_deiodinase"/>
    <property type="match status" value="1"/>
</dbReference>
<dbReference type="AlphaFoldDB" id="A0A9X0CDD4"/>
<keyword evidence="3" id="KW-1185">Reference proteome</keyword>
<dbReference type="GO" id="GO:0004800">
    <property type="term" value="F:thyroxine 5'-deiodinase activity"/>
    <property type="evidence" value="ECO:0007669"/>
    <property type="project" value="InterPro"/>
</dbReference>
<reference evidence="2" key="1">
    <citation type="submission" date="2023-01" db="EMBL/GenBank/DDBJ databases">
        <title>Genome assembly of the deep-sea coral Lophelia pertusa.</title>
        <authorList>
            <person name="Herrera S."/>
            <person name="Cordes E."/>
        </authorList>
    </citation>
    <scope>NUCLEOTIDE SEQUENCE</scope>
    <source>
        <strain evidence="2">USNM1676648</strain>
        <tissue evidence="2">Polyp</tissue>
    </source>
</reference>
<dbReference type="GO" id="GO:0042446">
    <property type="term" value="P:hormone biosynthetic process"/>
    <property type="evidence" value="ECO:0007669"/>
    <property type="project" value="UniProtKB-KW"/>
</dbReference>
<evidence type="ECO:0000256" key="1">
    <source>
        <dbReference type="RuleBase" id="RU000676"/>
    </source>
</evidence>
<accession>A0A9X0CDD4</accession>
<proteinExistence type="inferred from homology"/>
<comment type="similarity">
    <text evidence="1">Belongs to the iodothyronine deiodinase family.</text>
</comment>
<dbReference type="InterPro" id="IPR000643">
    <property type="entry name" value="Iodothyronine_deiodinase"/>
</dbReference>
<keyword evidence="1" id="KW-0893">Thyroid hormones biosynthesis</keyword>
<dbReference type="OrthoDB" id="428577at2759"/>
<evidence type="ECO:0000313" key="2">
    <source>
        <dbReference type="EMBL" id="KAJ7325701.1"/>
    </source>
</evidence>
<dbReference type="InterPro" id="IPR036249">
    <property type="entry name" value="Thioredoxin-like_sf"/>
</dbReference>
<gene>
    <name evidence="2" type="primary">DIO1_7</name>
    <name evidence="2" type="ORF">OS493_029127</name>
</gene>
<dbReference type="GO" id="GO:0042403">
    <property type="term" value="P:thyroid hormone metabolic process"/>
    <property type="evidence" value="ECO:0007669"/>
    <property type="project" value="TreeGrafter"/>
</dbReference>
<dbReference type="Proteomes" id="UP001163046">
    <property type="component" value="Unassembled WGS sequence"/>
</dbReference>
<dbReference type="PIRSF" id="PIRSF001330">
    <property type="entry name" value="IOD"/>
    <property type="match status" value="1"/>
</dbReference>
<protein>
    <recommendedName>
        <fullName evidence="1">Iodothyronine deiodinase</fullName>
    </recommendedName>
</protein>
<keyword evidence="1 2" id="KW-0560">Oxidoreductase</keyword>
<sequence length="254" mass="28962">MIYNACTLLIYYAGSALLFLAFSTLRLVQLLPFAQWIVFGLMNKIATIQMPREDYWHSLFTWPMFTSMRSSILLELQKLATRGNLAPDSHLISVDGKSRCSLLELCRGNRPLVVNFCSWTCPIFRARVGEFLSIVREFSDVADFLTVYVEEAHPSDGWAFKNNVTIPRHQTLEQRCDAAQLMLDSVEFNCPVMVDNMENGANKAYAGLPIRLYIIKGQHIEYAGGAGPTFYNPKEVKQWLQSTRTPLKNTRHRA</sequence>
<evidence type="ECO:0000313" key="3">
    <source>
        <dbReference type="Proteomes" id="UP001163046"/>
    </source>
</evidence>
<comment type="caution">
    <text evidence="2">The sequence shown here is derived from an EMBL/GenBank/DDBJ whole genome shotgun (WGS) entry which is preliminary data.</text>
</comment>
<dbReference type="PANTHER" id="PTHR11781">
    <property type="entry name" value="IODOTHYRONINE DEIODINASE"/>
    <property type="match status" value="1"/>
</dbReference>
<organism evidence="2 3">
    <name type="scientific">Desmophyllum pertusum</name>
    <dbReference type="NCBI Taxonomy" id="174260"/>
    <lineage>
        <taxon>Eukaryota</taxon>
        <taxon>Metazoa</taxon>
        <taxon>Cnidaria</taxon>
        <taxon>Anthozoa</taxon>
        <taxon>Hexacorallia</taxon>
        <taxon>Scleractinia</taxon>
        <taxon>Caryophylliina</taxon>
        <taxon>Caryophylliidae</taxon>
        <taxon>Desmophyllum</taxon>
    </lineage>
</organism>
<dbReference type="PANTHER" id="PTHR11781:SF22">
    <property type="entry name" value="TYPE I IODOTHYRONINE DEIODINASE"/>
    <property type="match status" value="1"/>
</dbReference>
<dbReference type="EMBL" id="MU827806">
    <property type="protein sequence ID" value="KAJ7325701.1"/>
    <property type="molecule type" value="Genomic_DNA"/>
</dbReference>
<keyword evidence="1" id="KW-0712">Selenocysteine</keyword>
<dbReference type="SUPFAM" id="SSF52833">
    <property type="entry name" value="Thioredoxin-like"/>
    <property type="match status" value="1"/>
</dbReference>
<dbReference type="Gene3D" id="3.40.30.10">
    <property type="entry name" value="Glutaredoxin"/>
    <property type="match status" value="1"/>
</dbReference>
<comment type="function">
    <text evidence="1">Responsible for the deiodination of T4 (3,5,3',5'-tetraiodothyronine).</text>
</comment>